<keyword evidence="4" id="KW-0223">Dioxygenase</keyword>
<accession>B7GDP6</accession>
<dbReference type="InterPro" id="IPR050411">
    <property type="entry name" value="AlphaKG_dependent_hydroxylases"/>
</dbReference>
<keyword evidence="3" id="KW-0479">Metal-binding</keyword>
<evidence type="ECO:0000256" key="2">
    <source>
        <dbReference type="ARBA" id="ARBA00008654"/>
    </source>
</evidence>
<evidence type="ECO:0000313" key="8">
    <source>
        <dbReference type="EMBL" id="EEC43299.1"/>
    </source>
</evidence>
<dbReference type="GO" id="GO:0045329">
    <property type="term" value="P:carnitine biosynthetic process"/>
    <property type="evidence" value="ECO:0007669"/>
    <property type="project" value="TreeGrafter"/>
</dbReference>
<dbReference type="PaxDb" id="2850-Phatr41243"/>
<dbReference type="GO" id="GO:0046872">
    <property type="term" value="F:metal ion binding"/>
    <property type="evidence" value="ECO:0007669"/>
    <property type="project" value="UniProtKB-KW"/>
</dbReference>
<dbReference type="GO" id="GO:0051213">
    <property type="term" value="F:dioxygenase activity"/>
    <property type="evidence" value="ECO:0007669"/>
    <property type="project" value="UniProtKB-KW"/>
</dbReference>
<dbReference type="PANTHER" id="PTHR10696:SF25">
    <property type="entry name" value="OXIDOREDUCTASE AIM17-RELATED"/>
    <property type="match status" value="1"/>
</dbReference>
<feature type="domain" description="TauD/TfdA-like" evidence="7">
    <location>
        <begin position="286"/>
        <end position="534"/>
    </location>
</feature>
<sequence length="549" mass="60657">MVRPSLRSDLSVSLLRKCCASNRRIPGNLISVFQSSLTPSRLTRGSRAFSIRPAIGSALAICQSSAPRVSFSAGKLFEYASHKGIGPKSGSSRSDTVRLFSLETRRTVLINEDGFKVHVSYRGEQSSFDASWLWHNDPSYVHPSSGQRLRSSPWTGLGRAIESACIVTEKRAQSEASEGIVIPSAAPLGSLHPIGNLYQGPIVQMDASSRLLLRILWKKTPIDDPSTLAPISFFDMNWLWRCRYDATASERCLQETQIRKEHALSRTSTLRNVLFDGLLLTNQPADMDNARYDILDAVVHDGAVIVAQTPDTLDQHETTVGYVGHSLSGGGLSHGQLYGDIFHVETAHNAHNLAYTSVALPPHQDLAYYDSKPGLQLLHCVANTADVLGGESVLVDAVAAAQELRNLAPDHFEALTKCPATFLKQREGADMVYRRTHVEQDSTGSVVAVHWSPPFQGPLCIRPDLVDNYFVAYAVLERMLDNSLPRDRFILPIAPELEQSLIDYAHEYTWQHRLEEGHLLIFNNQRMLHGRRGFQLLSATAAQNACGRG</sequence>
<dbReference type="GO" id="GO:0005739">
    <property type="term" value="C:mitochondrion"/>
    <property type="evidence" value="ECO:0007669"/>
    <property type="project" value="TreeGrafter"/>
</dbReference>
<dbReference type="EMBL" id="CM000630">
    <property type="protein sequence ID" value="EEC43299.1"/>
    <property type="molecule type" value="Genomic_DNA"/>
</dbReference>
<evidence type="ECO:0000259" key="7">
    <source>
        <dbReference type="Pfam" id="PF02668"/>
    </source>
</evidence>
<dbReference type="eggNOG" id="KOG3888">
    <property type="taxonomic scope" value="Eukaryota"/>
</dbReference>
<dbReference type="PANTHER" id="PTHR10696">
    <property type="entry name" value="GAMMA-BUTYROBETAINE HYDROXYLASE-RELATED"/>
    <property type="match status" value="1"/>
</dbReference>
<dbReference type="InterPro" id="IPR003819">
    <property type="entry name" value="TauD/TfdA-like"/>
</dbReference>
<dbReference type="GeneID" id="7199064"/>
<keyword evidence="5" id="KW-0560">Oxidoreductase</keyword>
<protein>
    <recommendedName>
        <fullName evidence="7">TauD/TfdA-like domain-containing protein</fullName>
    </recommendedName>
</protein>
<keyword evidence="6" id="KW-0408">Iron</keyword>
<comment type="similarity">
    <text evidence="2">Belongs to the gamma-BBH/TMLD family.</text>
</comment>
<proteinExistence type="inferred from homology"/>
<dbReference type="STRING" id="556484.B7GDP6"/>
<evidence type="ECO:0000256" key="6">
    <source>
        <dbReference type="ARBA" id="ARBA00023004"/>
    </source>
</evidence>
<dbReference type="AlphaFoldDB" id="B7GDP6"/>
<dbReference type="InterPro" id="IPR042098">
    <property type="entry name" value="TauD-like_sf"/>
</dbReference>
<dbReference type="SUPFAM" id="SSF51197">
    <property type="entry name" value="Clavaminate synthase-like"/>
    <property type="match status" value="1"/>
</dbReference>
<name>B7GDP6_PHATC</name>
<dbReference type="Proteomes" id="UP000000759">
    <property type="component" value="Chromosome 28"/>
</dbReference>
<comment type="cofactor">
    <cofactor evidence="1">
        <name>Fe(2+)</name>
        <dbReference type="ChEBI" id="CHEBI:29033"/>
    </cofactor>
</comment>
<organism evidence="8 9">
    <name type="scientific">Phaeodactylum tricornutum (strain CCAP 1055/1)</name>
    <dbReference type="NCBI Taxonomy" id="556484"/>
    <lineage>
        <taxon>Eukaryota</taxon>
        <taxon>Sar</taxon>
        <taxon>Stramenopiles</taxon>
        <taxon>Ochrophyta</taxon>
        <taxon>Bacillariophyta</taxon>
        <taxon>Bacillariophyceae</taxon>
        <taxon>Bacillariophycidae</taxon>
        <taxon>Naviculales</taxon>
        <taxon>Phaeodactylaceae</taxon>
        <taxon>Phaeodactylum</taxon>
    </lineage>
</organism>
<dbReference type="Gene3D" id="3.60.130.10">
    <property type="entry name" value="Clavaminate synthase-like"/>
    <property type="match status" value="1"/>
</dbReference>
<dbReference type="HOGENOM" id="CLU_463439_0_0_1"/>
<dbReference type="OrthoDB" id="406634at2759"/>
<reference evidence="9" key="2">
    <citation type="submission" date="2008-08" db="EMBL/GenBank/DDBJ databases">
        <authorList>
            <consortium name="Diatom Consortium"/>
            <person name="Grigoriev I."/>
            <person name="Grimwood J."/>
            <person name="Kuo A."/>
            <person name="Otillar R.P."/>
            <person name="Salamov A."/>
            <person name="Detter J.C."/>
            <person name="Lindquist E."/>
            <person name="Shapiro H."/>
            <person name="Lucas S."/>
            <person name="Glavina del Rio T."/>
            <person name="Pitluck S."/>
            <person name="Rokhsar D."/>
            <person name="Bowler C."/>
        </authorList>
    </citation>
    <scope>GENOME REANNOTATION</scope>
    <source>
        <strain evidence="9">CCAP 1055/1</strain>
    </source>
</reference>
<dbReference type="Pfam" id="PF02668">
    <property type="entry name" value="TauD"/>
    <property type="match status" value="1"/>
</dbReference>
<dbReference type="KEGG" id="pti:PHATRDRAFT_41243"/>
<evidence type="ECO:0000256" key="5">
    <source>
        <dbReference type="ARBA" id="ARBA00023002"/>
    </source>
</evidence>
<gene>
    <name evidence="8" type="ORF">PHATRDRAFT_41243</name>
</gene>
<dbReference type="InParanoid" id="B7GDP6"/>
<evidence type="ECO:0000313" key="9">
    <source>
        <dbReference type="Proteomes" id="UP000000759"/>
    </source>
</evidence>
<dbReference type="RefSeq" id="XP_002185167.1">
    <property type="nucleotide sequence ID" value="XM_002185131.1"/>
</dbReference>
<reference evidence="8 9" key="1">
    <citation type="journal article" date="2008" name="Nature">
        <title>The Phaeodactylum genome reveals the evolutionary history of diatom genomes.</title>
        <authorList>
            <person name="Bowler C."/>
            <person name="Allen A.E."/>
            <person name="Badger J.H."/>
            <person name="Grimwood J."/>
            <person name="Jabbari K."/>
            <person name="Kuo A."/>
            <person name="Maheswari U."/>
            <person name="Martens C."/>
            <person name="Maumus F."/>
            <person name="Otillar R.P."/>
            <person name="Rayko E."/>
            <person name="Salamov A."/>
            <person name="Vandepoele K."/>
            <person name="Beszteri B."/>
            <person name="Gruber A."/>
            <person name="Heijde M."/>
            <person name="Katinka M."/>
            <person name="Mock T."/>
            <person name="Valentin K."/>
            <person name="Verret F."/>
            <person name="Berges J.A."/>
            <person name="Brownlee C."/>
            <person name="Cadoret J.P."/>
            <person name="Chiovitti A."/>
            <person name="Choi C.J."/>
            <person name="Coesel S."/>
            <person name="De Martino A."/>
            <person name="Detter J.C."/>
            <person name="Durkin C."/>
            <person name="Falciatore A."/>
            <person name="Fournet J."/>
            <person name="Haruta M."/>
            <person name="Huysman M.J."/>
            <person name="Jenkins B.D."/>
            <person name="Jiroutova K."/>
            <person name="Jorgensen R.E."/>
            <person name="Joubert Y."/>
            <person name="Kaplan A."/>
            <person name="Kroger N."/>
            <person name="Kroth P.G."/>
            <person name="La Roche J."/>
            <person name="Lindquist E."/>
            <person name="Lommer M."/>
            <person name="Martin-Jezequel V."/>
            <person name="Lopez P.J."/>
            <person name="Lucas S."/>
            <person name="Mangogna M."/>
            <person name="McGinnis K."/>
            <person name="Medlin L.K."/>
            <person name="Montsant A."/>
            <person name="Oudot-Le Secq M.P."/>
            <person name="Napoli C."/>
            <person name="Obornik M."/>
            <person name="Parker M.S."/>
            <person name="Petit J.L."/>
            <person name="Porcel B.M."/>
            <person name="Poulsen N."/>
            <person name="Robison M."/>
            <person name="Rychlewski L."/>
            <person name="Rynearson T.A."/>
            <person name="Schmutz J."/>
            <person name="Shapiro H."/>
            <person name="Siaut M."/>
            <person name="Stanley M."/>
            <person name="Sussman M.R."/>
            <person name="Taylor A.R."/>
            <person name="Vardi A."/>
            <person name="von Dassow P."/>
            <person name="Vyverman W."/>
            <person name="Willis A."/>
            <person name="Wyrwicz L.S."/>
            <person name="Rokhsar D.S."/>
            <person name="Weissenbach J."/>
            <person name="Armbrust E.V."/>
            <person name="Green B.R."/>
            <person name="Van de Peer Y."/>
            <person name="Grigoriev I.V."/>
        </authorList>
    </citation>
    <scope>NUCLEOTIDE SEQUENCE [LARGE SCALE GENOMIC DNA]</scope>
    <source>
        <strain evidence="8 9">CCAP 1055/1</strain>
    </source>
</reference>
<evidence type="ECO:0000256" key="3">
    <source>
        <dbReference type="ARBA" id="ARBA00022723"/>
    </source>
</evidence>
<evidence type="ECO:0000256" key="1">
    <source>
        <dbReference type="ARBA" id="ARBA00001954"/>
    </source>
</evidence>
<keyword evidence="9" id="KW-1185">Reference proteome</keyword>
<evidence type="ECO:0000256" key="4">
    <source>
        <dbReference type="ARBA" id="ARBA00022964"/>
    </source>
</evidence>